<comment type="caution">
    <text evidence="1">The sequence shown here is derived from an EMBL/GenBank/DDBJ whole genome shotgun (WGS) entry which is preliminary data.</text>
</comment>
<sequence length="72" mass="8423">MNSITLKINSQSNKHNHPETLLPWLQSNLKYSQAKYIVENKPIFKSKAFNHTNQKSHLENLYTPPLKADEME</sequence>
<evidence type="ECO:0000313" key="2">
    <source>
        <dbReference type="Proteomes" id="UP000037035"/>
    </source>
</evidence>
<organism evidence="1 2">
    <name type="scientific">Puccinia sorghi</name>
    <dbReference type="NCBI Taxonomy" id="27349"/>
    <lineage>
        <taxon>Eukaryota</taxon>
        <taxon>Fungi</taxon>
        <taxon>Dikarya</taxon>
        <taxon>Basidiomycota</taxon>
        <taxon>Pucciniomycotina</taxon>
        <taxon>Pucciniomycetes</taxon>
        <taxon>Pucciniales</taxon>
        <taxon>Pucciniaceae</taxon>
        <taxon>Puccinia</taxon>
    </lineage>
</organism>
<dbReference type="EMBL" id="LAVV01015536">
    <property type="protein sequence ID" value="KNZ43816.1"/>
    <property type="molecule type" value="Genomic_DNA"/>
</dbReference>
<dbReference type="VEuPathDB" id="FungiDB:VP01_983g5"/>
<evidence type="ECO:0000313" key="1">
    <source>
        <dbReference type="EMBL" id="KNZ43816.1"/>
    </source>
</evidence>
<proteinExistence type="predicted"/>
<gene>
    <name evidence="1" type="ORF">VP01_983g5</name>
</gene>
<name>A0A0L6U5M3_9BASI</name>
<protein>
    <submittedName>
        <fullName evidence="1">Uncharacterized protein</fullName>
    </submittedName>
</protein>
<keyword evidence="2" id="KW-1185">Reference proteome</keyword>
<dbReference type="Proteomes" id="UP000037035">
    <property type="component" value="Unassembled WGS sequence"/>
</dbReference>
<reference evidence="1 2" key="1">
    <citation type="submission" date="2015-08" db="EMBL/GenBank/DDBJ databases">
        <title>Next Generation Sequencing and Analysis of the Genome of Puccinia sorghi L Schw, the Causal Agent of Maize Common Rust.</title>
        <authorList>
            <person name="Rochi L."/>
            <person name="Burguener G."/>
            <person name="Darino M."/>
            <person name="Turjanski A."/>
            <person name="Kreff E."/>
            <person name="Dieguez M.J."/>
            <person name="Sacco F."/>
        </authorList>
    </citation>
    <scope>NUCLEOTIDE SEQUENCE [LARGE SCALE GENOMIC DNA]</scope>
    <source>
        <strain evidence="1 2">RO10H11247</strain>
    </source>
</reference>
<accession>A0A0L6U5M3</accession>
<dbReference type="AlphaFoldDB" id="A0A0L6U5M3"/>